<organism evidence="3 4">
    <name type="scientific">Saguinus oedipus</name>
    <name type="common">Cotton-top tamarin</name>
    <name type="synonym">Oedipomidas oedipus</name>
    <dbReference type="NCBI Taxonomy" id="9490"/>
    <lineage>
        <taxon>Eukaryota</taxon>
        <taxon>Metazoa</taxon>
        <taxon>Chordata</taxon>
        <taxon>Craniata</taxon>
        <taxon>Vertebrata</taxon>
        <taxon>Euteleostomi</taxon>
        <taxon>Mammalia</taxon>
        <taxon>Eutheria</taxon>
        <taxon>Euarchontoglires</taxon>
        <taxon>Primates</taxon>
        <taxon>Haplorrhini</taxon>
        <taxon>Platyrrhini</taxon>
        <taxon>Cebidae</taxon>
        <taxon>Callitrichinae</taxon>
        <taxon>Saguinus</taxon>
    </lineage>
</organism>
<feature type="compositionally biased region" description="Basic and acidic residues" evidence="1">
    <location>
        <begin position="25"/>
        <end position="36"/>
    </location>
</feature>
<feature type="region of interest" description="Disordered" evidence="1">
    <location>
        <begin position="1"/>
        <end position="42"/>
    </location>
</feature>
<evidence type="ECO:0000313" key="3">
    <source>
        <dbReference type="EMBL" id="KAK2092688.1"/>
    </source>
</evidence>
<evidence type="ECO:0000313" key="4">
    <source>
        <dbReference type="Proteomes" id="UP001266305"/>
    </source>
</evidence>
<feature type="compositionally biased region" description="Polar residues" evidence="1">
    <location>
        <begin position="1043"/>
        <end position="1067"/>
    </location>
</feature>
<feature type="compositionally biased region" description="Polar residues" evidence="1">
    <location>
        <begin position="869"/>
        <end position="883"/>
    </location>
</feature>
<feature type="compositionally biased region" description="Low complexity" evidence="1">
    <location>
        <begin position="526"/>
        <end position="541"/>
    </location>
</feature>
<feature type="compositionally biased region" description="Low complexity" evidence="1">
    <location>
        <begin position="601"/>
        <end position="618"/>
    </location>
</feature>
<comment type="caution">
    <text evidence="3">The sequence shown here is derived from an EMBL/GenBank/DDBJ whole genome shotgun (WGS) entry which is preliminary data.</text>
</comment>
<keyword evidence="4" id="KW-1185">Reference proteome</keyword>
<reference evidence="3 4" key="1">
    <citation type="submission" date="2023-05" db="EMBL/GenBank/DDBJ databases">
        <title>B98-5 Cell Line De Novo Hybrid Assembly: An Optical Mapping Approach.</title>
        <authorList>
            <person name="Kananen K."/>
            <person name="Auerbach J.A."/>
            <person name="Kautto E."/>
            <person name="Blachly J.S."/>
        </authorList>
    </citation>
    <scope>NUCLEOTIDE SEQUENCE [LARGE SCALE GENOMIC DNA]</scope>
    <source>
        <strain evidence="3">B95-8</strain>
        <tissue evidence="3">Cell line</tissue>
    </source>
</reference>
<feature type="compositionally biased region" description="Basic residues" evidence="1">
    <location>
        <begin position="803"/>
        <end position="824"/>
    </location>
</feature>
<feature type="region of interest" description="Disordered" evidence="1">
    <location>
        <begin position="794"/>
        <end position="887"/>
    </location>
</feature>
<feature type="compositionally biased region" description="Basic and acidic residues" evidence="1">
    <location>
        <begin position="825"/>
        <end position="843"/>
    </location>
</feature>
<dbReference type="PANTHER" id="PTHR31466">
    <property type="entry name" value="GENE 5591-RELATED"/>
    <property type="match status" value="1"/>
</dbReference>
<accession>A0ABQ9U6J4</accession>
<feature type="compositionally biased region" description="Polar residues" evidence="1">
    <location>
        <begin position="652"/>
        <end position="690"/>
    </location>
</feature>
<feature type="compositionally biased region" description="Polar residues" evidence="1">
    <location>
        <begin position="906"/>
        <end position="923"/>
    </location>
</feature>
<feature type="compositionally biased region" description="Polar residues" evidence="1">
    <location>
        <begin position="505"/>
        <end position="525"/>
    </location>
</feature>
<dbReference type="InterPro" id="IPR027898">
    <property type="entry name" value="DUF4629"/>
</dbReference>
<feature type="compositionally biased region" description="Polar residues" evidence="1">
    <location>
        <begin position="478"/>
        <end position="496"/>
    </location>
</feature>
<dbReference type="Proteomes" id="UP001266305">
    <property type="component" value="Unassembled WGS sequence"/>
</dbReference>
<evidence type="ECO:0000259" key="2">
    <source>
        <dbReference type="Pfam" id="PF15442"/>
    </source>
</evidence>
<name>A0ABQ9U6J4_SAGOE</name>
<feature type="compositionally biased region" description="Low complexity" evidence="1">
    <location>
        <begin position="631"/>
        <end position="648"/>
    </location>
</feature>
<feature type="region of interest" description="Disordered" evidence="1">
    <location>
        <begin position="478"/>
        <end position="544"/>
    </location>
</feature>
<feature type="region of interest" description="Disordered" evidence="1">
    <location>
        <begin position="1114"/>
        <end position="1156"/>
    </location>
</feature>
<gene>
    <name evidence="3" type="ORF">P7K49_029217</name>
</gene>
<protein>
    <recommendedName>
        <fullName evidence="2">DUF4629 domain-containing protein</fullName>
    </recommendedName>
</protein>
<dbReference type="PANTHER" id="PTHR31466:SF1">
    <property type="entry name" value="RIKEN CDNA 4930433I11 GENE"/>
    <property type="match status" value="1"/>
</dbReference>
<proteinExistence type="predicted"/>
<dbReference type="InterPro" id="IPR040292">
    <property type="entry name" value="C2orf78-like"/>
</dbReference>
<dbReference type="Pfam" id="PF15442">
    <property type="entry name" value="DUF4629"/>
    <property type="match status" value="1"/>
</dbReference>
<feature type="compositionally biased region" description="Polar residues" evidence="1">
    <location>
        <begin position="740"/>
        <end position="750"/>
    </location>
</feature>
<feature type="region of interest" description="Disordered" evidence="1">
    <location>
        <begin position="593"/>
        <end position="690"/>
    </location>
</feature>
<feature type="compositionally biased region" description="Polar residues" evidence="1">
    <location>
        <begin position="1012"/>
        <end position="1035"/>
    </location>
</feature>
<feature type="domain" description="DUF4629" evidence="2">
    <location>
        <begin position="752"/>
        <end position="900"/>
    </location>
</feature>
<feature type="compositionally biased region" description="Low complexity" evidence="1">
    <location>
        <begin position="972"/>
        <end position="981"/>
    </location>
</feature>
<dbReference type="EMBL" id="JASSZA010000015">
    <property type="protein sequence ID" value="KAK2092688.1"/>
    <property type="molecule type" value="Genomic_DNA"/>
</dbReference>
<sequence>MPKIKRKKEEQKRDPSPTWSSLGQPKKEEKQKDNRVKSTQNRAKYKHFQNTSLLGTANSLQLALPVVSNAASLTGSNSNSSRASAPAVSSAWLLPSASGTSIQPLTGRAYLYQHSSTTMLSGVSGQSHSSTSAASYPGIFEWDITVKTANKSSSLLRDFTATGIDQNTAVSSMSMTAQHDKTSDANIIVPLYPTLSASLVQRTQSQIPNQQGHSLSLPYQTGSQVYYYNPGTLGPQLSGELGPWLQSYGSVSYPGNRASAHQPEMVMVLKEVQPTKVLPPVSTSGMHYSVSAQRSTETSFQVMETSLGMDTSLGLQSPSQTFCLAQTPEFSKSCSSRNAQILESNPSPELGDISMTAPVQSPTNLLTVSPAPSQDKTENKNLDEIKTKISKPLDAYQFPIENQNPPLLPLEIPDTHQRLSGIDPLGQEVQPGSKNANLRKNSLSLQCQRILENGFESSSDLADVTTLVENTHLSSIFSSLQDPDQPQSPSIFSSLQDPDEPKSPSLFSSLQNLDQSQSPSLFSSVQDLDQPQSPSISSSLQDLDKSKSPSIFSTLQGLDQPKSPSLFSFLQNLDQSKSPSIFNSLQDLDQPKSGSIFSSVQDLDQPQSPSISSSLQDLDQPKSGSIFSSVQDLDQPQSPSISSSLQDLDQPKSPSIFSTLQDPDQPKSPSIFSNLQDLDQPKSPSIFSSIQDLDQSKSPFIFSDLQDYYQPKSPYIFTSFDQSKSPLGKKAKDLSTIKVNQVQEKSSVIKSHSDQGRKKKHKAVEPIQGAPKAKIQPKNTENLLEGEVAVCSATASDSASVSKGKRSSNKHHKATSSRSSTTKRHGQEKTKRSRENSSKKSGDGKQSGTKVKVEEKPAIPNRKRKKNQPELSQKTFKKPQTSLGMHMLESVQVFHALGKKTDKKTGFSSSRTLGSSGNTQNPRPFSALKPWLATPCEGKGLEKTQVKAQILDDNAEKESPSPTQYELPPPGKVKLVPLPFLTPGKPQARPVSRRPHPPASRRPAVTCPSPPGSTNSAQSTAVSPSQPAPTNTSLTGPARPAQPISTNATEPGSTNPNQPPTASQSAASRPAPYKTSSCSSLQREPVCTAVTNLQSLPKPQNQFLIQDFSLQRRPWRTPDISGPVESTPITKEQRPEREAMKRKAQQERENAAKHTSFGKLQFLIQREKDMEISEYYGYRF</sequence>
<feature type="region of interest" description="Disordered" evidence="1">
    <location>
        <begin position="901"/>
        <end position="1083"/>
    </location>
</feature>
<feature type="region of interest" description="Disordered" evidence="1">
    <location>
        <begin position="740"/>
        <end position="781"/>
    </location>
</feature>
<feature type="compositionally biased region" description="Basic and acidic residues" evidence="1">
    <location>
        <begin position="1131"/>
        <end position="1152"/>
    </location>
</feature>
<evidence type="ECO:0000256" key="1">
    <source>
        <dbReference type="SAM" id="MobiDB-lite"/>
    </source>
</evidence>